<name>A0A9P7YX79_9HELO</name>
<feature type="domain" description="GED" evidence="1">
    <location>
        <begin position="1"/>
        <end position="70"/>
    </location>
</feature>
<feature type="non-terminal residue" evidence="2">
    <location>
        <position position="70"/>
    </location>
</feature>
<dbReference type="EMBL" id="MU254217">
    <property type="protein sequence ID" value="KAG9241405.1"/>
    <property type="molecule type" value="Genomic_DNA"/>
</dbReference>
<accession>A0A9P7YX79</accession>
<keyword evidence="3" id="KW-1185">Reference proteome</keyword>
<dbReference type="Proteomes" id="UP000887226">
    <property type="component" value="Unassembled WGS sequence"/>
</dbReference>
<proteinExistence type="predicted"/>
<evidence type="ECO:0000259" key="1">
    <source>
        <dbReference type="PROSITE" id="PS51388"/>
    </source>
</evidence>
<dbReference type="InterPro" id="IPR020850">
    <property type="entry name" value="GED_dom"/>
</dbReference>
<protein>
    <recommendedName>
        <fullName evidence="1">GED domain-containing protein</fullName>
    </recommendedName>
</protein>
<sequence length="70" mass="8223">DILMSYFKVDRNRFVDVICHHVVIHFLLDVDKSPLLHVLDSELVMRLKEDQLDIIAVGDAESKRTRYVLE</sequence>
<feature type="non-terminal residue" evidence="2">
    <location>
        <position position="1"/>
    </location>
</feature>
<dbReference type="AlphaFoldDB" id="A0A9P7YX79"/>
<comment type="caution">
    <text evidence="2">The sequence shown here is derived from an EMBL/GenBank/DDBJ whole genome shotgun (WGS) entry which is preliminary data.</text>
</comment>
<evidence type="ECO:0000313" key="3">
    <source>
        <dbReference type="Proteomes" id="UP000887226"/>
    </source>
</evidence>
<dbReference type="OrthoDB" id="415706at2759"/>
<dbReference type="PROSITE" id="PS51388">
    <property type="entry name" value="GED"/>
    <property type="match status" value="1"/>
</dbReference>
<organism evidence="2 3">
    <name type="scientific">Calycina marina</name>
    <dbReference type="NCBI Taxonomy" id="1763456"/>
    <lineage>
        <taxon>Eukaryota</taxon>
        <taxon>Fungi</taxon>
        <taxon>Dikarya</taxon>
        <taxon>Ascomycota</taxon>
        <taxon>Pezizomycotina</taxon>
        <taxon>Leotiomycetes</taxon>
        <taxon>Helotiales</taxon>
        <taxon>Pezizellaceae</taxon>
        <taxon>Calycina</taxon>
    </lineage>
</organism>
<evidence type="ECO:0000313" key="2">
    <source>
        <dbReference type="EMBL" id="KAG9241405.1"/>
    </source>
</evidence>
<gene>
    <name evidence="2" type="ORF">BJ878DRAFT_387871</name>
</gene>
<reference evidence="2" key="1">
    <citation type="journal article" date="2021" name="IMA Fungus">
        <title>Genomic characterization of three marine fungi, including Emericellopsis atlantica sp. nov. with signatures of a generalist lifestyle and marine biomass degradation.</title>
        <authorList>
            <person name="Hagestad O.C."/>
            <person name="Hou L."/>
            <person name="Andersen J.H."/>
            <person name="Hansen E.H."/>
            <person name="Altermark B."/>
            <person name="Li C."/>
            <person name="Kuhnert E."/>
            <person name="Cox R.J."/>
            <person name="Crous P.W."/>
            <person name="Spatafora J.W."/>
            <person name="Lail K."/>
            <person name="Amirebrahimi M."/>
            <person name="Lipzen A."/>
            <person name="Pangilinan J."/>
            <person name="Andreopoulos W."/>
            <person name="Hayes R.D."/>
            <person name="Ng V."/>
            <person name="Grigoriev I.V."/>
            <person name="Jackson S.A."/>
            <person name="Sutton T.D.S."/>
            <person name="Dobson A.D.W."/>
            <person name="Rama T."/>
        </authorList>
    </citation>
    <scope>NUCLEOTIDE SEQUENCE</scope>
    <source>
        <strain evidence="2">TRa3180A</strain>
    </source>
</reference>